<feature type="domain" description="Reverse transcriptase" evidence="2">
    <location>
        <begin position="332"/>
        <end position="437"/>
    </location>
</feature>
<dbReference type="EMBL" id="QJKJ01005746">
    <property type="protein sequence ID" value="RDX89184.1"/>
    <property type="molecule type" value="Genomic_DNA"/>
</dbReference>
<dbReference type="PANTHER" id="PTHR24559:SF457">
    <property type="entry name" value="RNA-DIRECTED DNA POLYMERASE HOMOLOG"/>
    <property type="match status" value="1"/>
</dbReference>
<organism evidence="3 4">
    <name type="scientific">Mucuna pruriens</name>
    <name type="common">Velvet bean</name>
    <name type="synonym">Dolichos pruriens</name>
    <dbReference type="NCBI Taxonomy" id="157652"/>
    <lineage>
        <taxon>Eukaryota</taxon>
        <taxon>Viridiplantae</taxon>
        <taxon>Streptophyta</taxon>
        <taxon>Embryophyta</taxon>
        <taxon>Tracheophyta</taxon>
        <taxon>Spermatophyta</taxon>
        <taxon>Magnoliopsida</taxon>
        <taxon>eudicotyledons</taxon>
        <taxon>Gunneridae</taxon>
        <taxon>Pentapetalae</taxon>
        <taxon>rosids</taxon>
        <taxon>fabids</taxon>
        <taxon>Fabales</taxon>
        <taxon>Fabaceae</taxon>
        <taxon>Papilionoideae</taxon>
        <taxon>50 kb inversion clade</taxon>
        <taxon>NPAAA clade</taxon>
        <taxon>indigoferoid/millettioid clade</taxon>
        <taxon>Phaseoleae</taxon>
        <taxon>Mucuna</taxon>
    </lineage>
</organism>
<proteinExistence type="predicted"/>
<dbReference type="Gene3D" id="3.10.10.10">
    <property type="entry name" value="HIV Type 1 Reverse Transcriptase, subunit A, domain 1"/>
    <property type="match status" value="1"/>
</dbReference>
<keyword evidence="4" id="KW-1185">Reference proteome</keyword>
<accession>A0A371GF62</accession>
<dbReference type="InterPro" id="IPR000477">
    <property type="entry name" value="RT_dom"/>
</dbReference>
<dbReference type="SUPFAM" id="SSF56672">
    <property type="entry name" value="DNA/RNA polymerases"/>
    <property type="match status" value="1"/>
</dbReference>
<evidence type="ECO:0000256" key="1">
    <source>
        <dbReference type="SAM" id="MobiDB-lite"/>
    </source>
</evidence>
<dbReference type="OrthoDB" id="101614at2759"/>
<dbReference type="AlphaFoldDB" id="A0A371GF62"/>
<gene>
    <name evidence="3" type="primary">pol</name>
    <name evidence="3" type="ORF">CR513_29118</name>
</gene>
<dbReference type="Proteomes" id="UP000257109">
    <property type="component" value="Unassembled WGS sequence"/>
</dbReference>
<protein>
    <submittedName>
        <fullName evidence="3">Retrovirus-related Pol polyprotein</fullName>
    </submittedName>
</protein>
<dbReference type="CDD" id="cd01647">
    <property type="entry name" value="RT_LTR"/>
    <property type="match status" value="1"/>
</dbReference>
<reference evidence="3" key="1">
    <citation type="submission" date="2018-05" db="EMBL/GenBank/DDBJ databases">
        <title>Draft genome of Mucuna pruriens seed.</title>
        <authorList>
            <person name="Nnadi N.E."/>
            <person name="Vos R."/>
            <person name="Hasami M.H."/>
            <person name="Devisetty U.K."/>
            <person name="Aguiy J.C."/>
        </authorList>
    </citation>
    <scope>NUCLEOTIDE SEQUENCE [LARGE SCALE GENOMIC DNA]</scope>
    <source>
        <strain evidence="3">JCA_2017</strain>
    </source>
</reference>
<feature type="region of interest" description="Disordered" evidence="1">
    <location>
        <begin position="169"/>
        <end position="192"/>
    </location>
</feature>
<dbReference type="InterPro" id="IPR053134">
    <property type="entry name" value="RNA-dir_DNA_polymerase"/>
</dbReference>
<evidence type="ECO:0000259" key="2">
    <source>
        <dbReference type="Pfam" id="PF00078"/>
    </source>
</evidence>
<dbReference type="InterPro" id="IPR043128">
    <property type="entry name" value="Rev_trsase/Diguanyl_cyclase"/>
</dbReference>
<sequence length="496" mass="56854">MREKEMMVNMPLPIKYVEGDEEALETSFQTLEIVGTTSVKGEKGIPKPFKVAIMAAKILISNGFEPGKGVRKKLHDITKLNLGQAGLGYNEMKKKRKPGSKVPGKQLIKLNLYQYFSSGGIMILEQVAAVENQLVESIECVHPMAQELNNWTAETLPESVSQEIKGHEAEFKNNKNDAGKHSRQEEEQETKEETLRVLKRLLEQEGPKLQSSAEELEVINLNEGEEVKEIRVGKLMLPHVKQGLTELLREYADIFAWSYRDMPGLDTTIVEHKLPLNPDAIPIRQQLRRMKPEVDLKIKEEVEKQWNAGFLAVAHYPKWVANIVPVPKKDGKIRMALEDKKKTTFIITWGTFCYKVMLFGLNNAGATYQRAMVTLFHDMIHKEVEVYMDDMITKSKTPKQHINDLQKLFERLRKYRLRLNPAKCTFEVRMGKLLGFIVNKRGIELDPDKVKVIRNIPAPKSEKEVRGLLGRFNYIARFISQLTATCSLMFKLLRKN</sequence>
<name>A0A371GF62_MUCPR</name>
<dbReference type="InterPro" id="IPR043502">
    <property type="entry name" value="DNA/RNA_pol_sf"/>
</dbReference>
<evidence type="ECO:0000313" key="4">
    <source>
        <dbReference type="Proteomes" id="UP000257109"/>
    </source>
</evidence>
<feature type="non-terminal residue" evidence="3">
    <location>
        <position position="1"/>
    </location>
</feature>
<evidence type="ECO:0000313" key="3">
    <source>
        <dbReference type="EMBL" id="RDX89184.1"/>
    </source>
</evidence>
<dbReference type="Gene3D" id="3.30.70.270">
    <property type="match status" value="2"/>
</dbReference>
<dbReference type="PANTHER" id="PTHR24559">
    <property type="entry name" value="TRANSPOSON TY3-I GAG-POL POLYPROTEIN"/>
    <property type="match status" value="1"/>
</dbReference>
<comment type="caution">
    <text evidence="3">The sequence shown here is derived from an EMBL/GenBank/DDBJ whole genome shotgun (WGS) entry which is preliminary data.</text>
</comment>
<dbReference type="Pfam" id="PF00078">
    <property type="entry name" value="RVT_1"/>
    <property type="match status" value="1"/>
</dbReference>